<name>A0A3B0RWZ3_9ZZZZ</name>
<evidence type="ECO:0000256" key="6">
    <source>
        <dbReference type="SAM" id="Phobius"/>
    </source>
</evidence>
<evidence type="ECO:0000259" key="7">
    <source>
        <dbReference type="Pfam" id="PF00137"/>
    </source>
</evidence>
<feature type="domain" description="V-ATPase proteolipid subunit C-like" evidence="7">
    <location>
        <begin position="9"/>
        <end position="71"/>
    </location>
</feature>
<dbReference type="GO" id="GO:0045259">
    <property type="term" value="C:proton-transporting ATP synthase complex"/>
    <property type="evidence" value="ECO:0007669"/>
    <property type="project" value="InterPro"/>
</dbReference>
<protein>
    <submittedName>
        <fullName evidence="8">ATP synthase F0 sector subunit c</fullName>
        <ecNumber evidence="8">3.6.3.14</ecNumber>
    </submittedName>
</protein>
<dbReference type="Pfam" id="PF00137">
    <property type="entry name" value="ATP-synt_C"/>
    <property type="match status" value="1"/>
</dbReference>
<dbReference type="InterPro" id="IPR038662">
    <property type="entry name" value="ATP_synth_F0_csu_sf"/>
</dbReference>
<keyword evidence="3 6" id="KW-0812">Transmembrane</keyword>
<dbReference type="EMBL" id="UOEC01000034">
    <property type="protein sequence ID" value="VAV87885.1"/>
    <property type="molecule type" value="Genomic_DNA"/>
</dbReference>
<feature type="transmembrane region" description="Helical" evidence="6">
    <location>
        <begin position="50"/>
        <end position="74"/>
    </location>
</feature>
<dbReference type="HAMAP" id="MF_01396">
    <property type="entry name" value="ATP_synth_c_bact"/>
    <property type="match status" value="1"/>
</dbReference>
<dbReference type="Gene3D" id="1.20.20.10">
    <property type="entry name" value="F1F0 ATP synthase subunit C"/>
    <property type="match status" value="1"/>
</dbReference>
<sequence>MEPEAAKLIGAGLAAIALAGAGVGIGHIFGNYLAGALRNPAAAQSQFPNLLLGFALAEATGLFGLVIALIILFVF</sequence>
<dbReference type="NCBIfam" id="NF005733">
    <property type="entry name" value="PRK07558.1"/>
    <property type="match status" value="1"/>
</dbReference>
<evidence type="ECO:0000256" key="3">
    <source>
        <dbReference type="ARBA" id="ARBA00022692"/>
    </source>
</evidence>
<evidence type="ECO:0000256" key="4">
    <source>
        <dbReference type="ARBA" id="ARBA00022989"/>
    </source>
</evidence>
<keyword evidence="8" id="KW-0378">Hydrolase</keyword>
<keyword evidence="4 6" id="KW-1133">Transmembrane helix</keyword>
<dbReference type="PANTHER" id="PTHR10031:SF0">
    <property type="entry name" value="ATPASE PROTEIN 9"/>
    <property type="match status" value="1"/>
</dbReference>
<evidence type="ECO:0000256" key="1">
    <source>
        <dbReference type="ARBA" id="ARBA00004141"/>
    </source>
</evidence>
<keyword evidence="5 6" id="KW-0472">Membrane</keyword>
<evidence type="ECO:0000256" key="2">
    <source>
        <dbReference type="ARBA" id="ARBA00006704"/>
    </source>
</evidence>
<dbReference type="GO" id="GO:0015986">
    <property type="term" value="P:proton motive force-driven ATP synthesis"/>
    <property type="evidence" value="ECO:0007669"/>
    <property type="project" value="InterPro"/>
</dbReference>
<gene>
    <name evidence="8" type="ORF">MNBD_ALPHA08-186</name>
</gene>
<dbReference type="EC" id="3.6.3.14" evidence="8"/>
<dbReference type="InterPro" id="IPR035921">
    <property type="entry name" value="F/V-ATP_Csub_sf"/>
</dbReference>
<accession>A0A3B0RWZ3</accession>
<organism evidence="8">
    <name type="scientific">hydrothermal vent metagenome</name>
    <dbReference type="NCBI Taxonomy" id="652676"/>
    <lineage>
        <taxon>unclassified sequences</taxon>
        <taxon>metagenomes</taxon>
        <taxon>ecological metagenomes</taxon>
    </lineage>
</organism>
<proteinExistence type="inferred from homology"/>
<comment type="subcellular location">
    <subcellularLocation>
        <location evidence="1">Membrane</location>
        <topology evidence="1">Multi-pass membrane protein</topology>
    </subcellularLocation>
</comment>
<evidence type="ECO:0000256" key="5">
    <source>
        <dbReference type="ARBA" id="ARBA00023136"/>
    </source>
</evidence>
<reference evidence="8" key="1">
    <citation type="submission" date="2018-06" db="EMBL/GenBank/DDBJ databases">
        <authorList>
            <person name="Zhirakovskaya E."/>
        </authorList>
    </citation>
    <scope>NUCLEOTIDE SEQUENCE</scope>
</reference>
<dbReference type="AlphaFoldDB" id="A0A3B0RWZ3"/>
<evidence type="ECO:0000313" key="8">
    <source>
        <dbReference type="EMBL" id="VAV87885.1"/>
    </source>
</evidence>
<dbReference type="PANTHER" id="PTHR10031">
    <property type="entry name" value="ATP SYNTHASE LIPID-BINDING PROTEIN, MITOCHONDRIAL"/>
    <property type="match status" value="1"/>
</dbReference>
<dbReference type="GO" id="GO:0015078">
    <property type="term" value="F:proton transmembrane transporter activity"/>
    <property type="evidence" value="ECO:0007669"/>
    <property type="project" value="InterPro"/>
</dbReference>
<dbReference type="InterPro" id="IPR002379">
    <property type="entry name" value="ATPase_proteolipid_c-like_dom"/>
</dbReference>
<dbReference type="SUPFAM" id="SSF81333">
    <property type="entry name" value="F1F0 ATP synthase subunit C"/>
    <property type="match status" value="1"/>
</dbReference>
<dbReference type="InterPro" id="IPR000454">
    <property type="entry name" value="ATP_synth_F0_csu"/>
</dbReference>
<dbReference type="GO" id="GO:0016787">
    <property type="term" value="F:hydrolase activity"/>
    <property type="evidence" value="ECO:0007669"/>
    <property type="project" value="UniProtKB-KW"/>
</dbReference>
<dbReference type="PRINTS" id="PR00124">
    <property type="entry name" value="ATPASEC"/>
</dbReference>
<comment type="similarity">
    <text evidence="2">Belongs to the ATPase C chain family.</text>
</comment>
<dbReference type="GO" id="GO:0033177">
    <property type="term" value="C:proton-transporting two-sector ATPase complex, proton-transporting domain"/>
    <property type="evidence" value="ECO:0007669"/>
    <property type="project" value="InterPro"/>
</dbReference>